<dbReference type="SMART" id="SM00347">
    <property type="entry name" value="HTH_MARR"/>
    <property type="match status" value="1"/>
</dbReference>
<sequence>MRTIFNLEKFFPYRLSVLNEQVSRSLATLYSDRFGLTPPEWRAMAVLAGFQPLSANAICQRTTMDKVRVTRAIARMIEAGLVSRQEDAQDRRFVSLTLTDKGMAVYDRILPLVQAREAEILATLSPDEMHALDVILRKLTCR</sequence>
<keyword evidence="3" id="KW-1185">Reference proteome</keyword>
<dbReference type="Pfam" id="PF12802">
    <property type="entry name" value="MarR_2"/>
    <property type="match status" value="1"/>
</dbReference>
<dbReference type="Proteomes" id="UP000680714">
    <property type="component" value="Unassembled WGS sequence"/>
</dbReference>
<dbReference type="InterPro" id="IPR036390">
    <property type="entry name" value="WH_DNA-bd_sf"/>
</dbReference>
<feature type="domain" description="HTH marR-type" evidence="1">
    <location>
        <begin position="1"/>
        <end position="141"/>
    </location>
</feature>
<evidence type="ECO:0000259" key="1">
    <source>
        <dbReference type="PROSITE" id="PS50995"/>
    </source>
</evidence>
<dbReference type="SUPFAM" id="SSF46785">
    <property type="entry name" value="Winged helix' DNA-binding domain"/>
    <property type="match status" value="1"/>
</dbReference>
<dbReference type="PANTHER" id="PTHR33164:SF57">
    <property type="entry name" value="MARR-FAMILY TRANSCRIPTIONAL REGULATOR"/>
    <property type="match status" value="1"/>
</dbReference>
<accession>A0ABS5I6N3</accession>
<dbReference type="RefSeq" id="WP_211545613.1">
    <property type="nucleotide sequence ID" value="NZ_JAGTUF010000001.1"/>
</dbReference>
<organism evidence="2 3">
    <name type="scientific">Magnetospirillum sulfuroxidans</name>
    <dbReference type="NCBI Taxonomy" id="611300"/>
    <lineage>
        <taxon>Bacteria</taxon>
        <taxon>Pseudomonadati</taxon>
        <taxon>Pseudomonadota</taxon>
        <taxon>Alphaproteobacteria</taxon>
        <taxon>Rhodospirillales</taxon>
        <taxon>Rhodospirillaceae</taxon>
        <taxon>Magnetospirillum</taxon>
    </lineage>
</organism>
<comment type="caution">
    <text evidence="2">The sequence shown here is derived from an EMBL/GenBank/DDBJ whole genome shotgun (WGS) entry which is preliminary data.</text>
</comment>
<evidence type="ECO:0000313" key="2">
    <source>
        <dbReference type="EMBL" id="MBR9970094.1"/>
    </source>
</evidence>
<dbReference type="PROSITE" id="PS50995">
    <property type="entry name" value="HTH_MARR_2"/>
    <property type="match status" value="1"/>
</dbReference>
<reference evidence="2 3" key="1">
    <citation type="submission" date="2021-04" db="EMBL/GenBank/DDBJ databases">
        <title>Magnetospirillum sulfuroxidans sp. nov., a facultative chemolithoautotrophic sulfur-oxidizing alphaproteobacterium isolated from freshwater sediment and proposals for Paramagetospirillum gen. nov., and Magnetospirillaceae fam. nov.</title>
        <authorList>
            <person name="Koziaeva V."/>
            <person name="Geelhoed J.S."/>
            <person name="Sorokin D.Y."/>
            <person name="Grouzdev D.S."/>
        </authorList>
    </citation>
    <scope>NUCLEOTIDE SEQUENCE [LARGE SCALE GENOMIC DNA]</scope>
    <source>
        <strain evidence="2 3">J10</strain>
    </source>
</reference>
<dbReference type="PRINTS" id="PR00598">
    <property type="entry name" value="HTHMARR"/>
</dbReference>
<dbReference type="EMBL" id="JAGTUF010000001">
    <property type="protein sequence ID" value="MBR9970094.1"/>
    <property type="molecule type" value="Genomic_DNA"/>
</dbReference>
<proteinExistence type="predicted"/>
<protein>
    <submittedName>
        <fullName evidence="2">MarR family transcriptional regulator</fullName>
    </submittedName>
</protein>
<dbReference type="InterPro" id="IPR036388">
    <property type="entry name" value="WH-like_DNA-bd_sf"/>
</dbReference>
<evidence type="ECO:0000313" key="3">
    <source>
        <dbReference type="Proteomes" id="UP000680714"/>
    </source>
</evidence>
<dbReference type="InterPro" id="IPR039422">
    <property type="entry name" value="MarR/SlyA-like"/>
</dbReference>
<dbReference type="PANTHER" id="PTHR33164">
    <property type="entry name" value="TRANSCRIPTIONAL REGULATOR, MARR FAMILY"/>
    <property type="match status" value="1"/>
</dbReference>
<gene>
    <name evidence="2" type="ORF">KEC16_00015</name>
</gene>
<dbReference type="InterPro" id="IPR000835">
    <property type="entry name" value="HTH_MarR-typ"/>
</dbReference>
<dbReference type="Gene3D" id="1.10.10.10">
    <property type="entry name" value="Winged helix-like DNA-binding domain superfamily/Winged helix DNA-binding domain"/>
    <property type="match status" value="1"/>
</dbReference>
<name>A0ABS5I6N3_9PROT</name>